<proteinExistence type="predicted"/>
<keyword evidence="3" id="KW-1185">Reference proteome</keyword>
<evidence type="ECO:0000256" key="1">
    <source>
        <dbReference type="SAM" id="Coils"/>
    </source>
</evidence>
<accession>A0A8H7RJA4</accession>
<comment type="caution">
    <text evidence="2">The sequence shown here is derived from an EMBL/GenBank/DDBJ whole genome shotgun (WGS) entry which is preliminary data.</text>
</comment>
<protein>
    <submittedName>
        <fullName evidence="2">Uncharacterized protein</fullName>
    </submittedName>
</protein>
<dbReference type="Proteomes" id="UP000650833">
    <property type="component" value="Unassembled WGS sequence"/>
</dbReference>
<evidence type="ECO:0000313" key="2">
    <source>
        <dbReference type="EMBL" id="KAG2210673.1"/>
    </source>
</evidence>
<keyword evidence="1" id="KW-0175">Coiled coil</keyword>
<name>A0A8H7RJA4_9FUNG</name>
<reference evidence="2" key="1">
    <citation type="submission" date="2020-12" db="EMBL/GenBank/DDBJ databases">
        <title>Metabolic potential, ecology and presence of endohyphal bacteria is reflected in genomic diversity of Mucoromycotina.</title>
        <authorList>
            <person name="Muszewska A."/>
            <person name="Okrasinska A."/>
            <person name="Steczkiewicz K."/>
            <person name="Drgas O."/>
            <person name="Orlowska M."/>
            <person name="Perlinska-Lenart U."/>
            <person name="Aleksandrzak-Piekarczyk T."/>
            <person name="Szatraj K."/>
            <person name="Zielenkiewicz U."/>
            <person name="Pilsyk S."/>
            <person name="Malc E."/>
            <person name="Mieczkowski P."/>
            <person name="Kruszewska J.S."/>
            <person name="Biernat P."/>
            <person name="Pawlowska J."/>
        </authorList>
    </citation>
    <scope>NUCLEOTIDE SEQUENCE</scope>
    <source>
        <strain evidence="2">CBS 226.32</strain>
    </source>
</reference>
<dbReference type="EMBL" id="JAEPRC010000078">
    <property type="protein sequence ID" value="KAG2210673.1"/>
    <property type="molecule type" value="Genomic_DNA"/>
</dbReference>
<dbReference type="AlphaFoldDB" id="A0A8H7RJA4"/>
<organism evidence="2 3">
    <name type="scientific">Mucor plumbeus</name>
    <dbReference type="NCBI Taxonomy" id="97098"/>
    <lineage>
        <taxon>Eukaryota</taxon>
        <taxon>Fungi</taxon>
        <taxon>Fungi incertae sedis</taxon>
        <taxon>Mucoromycota</taxon>
        <taxon>Mucoromycotina</taxon>
        <taxon>Mucoromycetes</taxon>
        <taxon>Mucorales</taxon>
        <taxon>Mucorineae</taxon>
        <taxon>Mucoraceae</taxon>
        <taxon>Mucor</taxon>
    </lineage>
</organism>
<evidence type="ECO:0000313" key="3">
    <source>
        <dbReference type="Proteomes" id="UP000650833"/>
    </source>
</evidence>
<feature type="coiled-coil region" evidence="1">
    <location>
        <begin position="43"/>
        <end position="70"/>
    </location>
</feature>
<gene>
    <name evidence="2" type="ORF">INT46_008056</name>
</gene>
<dbReference type="OrthoDB" id="2236709at2759"/>
<sequence>MAGQELIEANNGVRNPKAFIQIKLQESLTNQLSRDSNNNSAGLLNMNRTIEELQKDIEKNQTEMHTAENHVIMGFQDILQFLMEKSDTGVETAKSFMGTSLKNFGTALTGGFEKKLAEIRQHLMDIDETKMDRTEKANIQGTIDAFKEHIIELQKKQIASLKTVTVQQFEYLSTKVNETLQDVNPETLAERVQQRVMENVDLKFKNHLKEFEAANKGFLSQENKGNISEKIAQAVKDELQAHLTPDALKSIISTLPEYQAIQSLHPEQAPLSETVRKIIADLNQEVNDLKIQGFSTRALLNNLIDKNLTPTDVEVMNAHQAAAINHMEELQKNIQLMHNNIKMIETVMTVKAKEIEESATASSNSTVMSRKRPRTEDDLDLIDSSNEYSNKTVIKRVDEMETKHQKLLDFILQCKDTVLDETFPTKLEAAFKKIEDKLLNHETFIAYLVDPFTTSQAIKSRELPSIPQQSSEQNSSALNPAMLDSITLLVKQTADEISLPLKEKIRALEEKLNARQQ</sequence>